<protein>
    <submittedName>
        <fullName evidence="2">Uncharacterized protein</fullName>
    </submittedName>
</protein>
<gene>
    <name evidence="2" type="ORF">V8G54_029458</name>
</gene>
<dbReference type="EMBL" id="CP144692">
    <property type="protein sequence ID" value="WVY97307.1"/>
    <property type="molecule type" value="Genomic_DNA"/>
</dbReference>
<evidence type="ECO:0000256" key="1">
    <source>
        <dbReference type="SAM" id="Phobius"/>
    </source>
</evidence>
<name>A0AAQ3MTV8_VIGMU</name>
<reference evidence="2 3" key="1">
    <citation type="journal article" date="2023" name="Life. Sci Alliance">
        <title>Evolutionary insights into 3D genome organization and epigenetic landscape of Vigna mungo.</title>
        <authorList>
            <person name="Junaid A."/>
            <person name="Singh B."/>
            <person name="Bhatia S."/>
        </authorList>
    </citation>
    <scope>NUCLEOTIDE SEQUENCE [LARGE SCALE GENOMIC DNA]</scope>
    <source>
        <strain evidence="2">Urdbean</strain>
    </source>
</reference>
<keyword evidence="1" id="KW-1133">Transmembrane helix</keyword>
<evidence type="ECO:0000313" key="3">
    <source>
        <dbReference type="Proteomes" id="UP001374535"/>
    </source>
</evidence>
<accession>A0AAQ3MTV8</accession>
<proteinExistence type="predicted"/>
<evidence type="ECO:0000313" key="2">
    <source>
        <dbReference type="EMBL" id="WVY97307.1"/>
    </source>
</evidence>
<keyword evidence="3" id="KW-1185">Reference proteome</keyword>
<sequence>MLRFFNLGIFSIGILGLVAFPYRFRRRSIELVMESGDFGIDETREVETRSGFRIWVVVYWVEVACQDTKDDGDVVEEIAIFTVENGGEDELSRVLSIVAIWVVDGRTKELSQWSEAARGGTSMEVR</sequence>
<dbReference type="AlphaFoldDB" id="A0AAQ3MTV8"/>
<keyword evidence="1" id="KW-0472">Membrane</keyword>
<dbReference type="Proteomes" id="UP001374535">
    <property type="component" value="Chromosome 9"/>
</dbReference>
<keyword evidence="1" id="KW-0812">Transmembrane</keyword>
<feature type="transmembrane region" description="Helical" evidence="1">
    <location>
        <begin position="6"/>
        <end position="24"/>
    </location>
</feature>
<organism evidence="2 3">
    <name type="scientific">Vigna mungo</name>
    <name type="common">Black gram</name>
    <name type="synonym">Phaseolus mungo</name>
    <dbReference type="NCBI Taxonomy" id="3915"/>
    <lineage>
        <taxon>Eukaryota</taxon>
        <taxon>Viridiplantae</taxon>
        <taxon>Streptophyta</taxon>
        <taxon>Embryophyta</taxon>
        <taxon>Tracheophyta</taxon>
        <taxon>Spermatophyta</taxon>
        <taxon>Magnoliopsida</taxon>
        <taxon>eudicotyledons</taxon>
        <taxon>Gunneridae</taxon>
        <taxon>Pentapetalae</taxon>
        <taxon>rosids</taxon>
        <taxon>fabids</taxon>
        <taxon>Fabales</taxon>
        <taxon>Fabaceae</taxon>
        <taxon>Papilionoideae</taxon>
        <taxon>50 kb inversion clade</taxon>
        <taxon>NPAAA clade</taxon>
        <taxon>indigoferoid/millettioid clade</taxon>
        <taxon>Phaseoleae</taxon>
        <taxon>Vigna</taxon>
    </lineage>
</organism>